<feature type="domain" description="Amidohydrolase-related" evidence="2">
    <location>
        <begin position="82"/>
        <end position="280"/>
    </location>
</feature>
<keyword evidence="4" id="KW-1185">Reference proteome</keyword>
<dbReference type="RefSeq" id="WP_230371062.1">
    <property type="nucleotide sequence ID" value="NZ_WLYX01000001.1"/>
</dbReference>
<accession>A0A844GBQ8</accession>
<dbReference type="GO" id="GO:0016831">
    <property type="term" value="F:carboxy-lyase activity"/>
    <property type="evidence" value="ECO:0007669"/>
    <property type="project" value="InterPro"/>
</dbReference>
<keyword evidence="1" id="KW-0456">Lyase</keyword>
<proteinExistence type="predicted"/>
<dbReference type="GO" id="GO:0016787">
    <property type="term" value="F:hydrolase activity"/>
    <property type="evidence" value="ECO:0007669"/>
    <property type="project" value="UniProtKB-KW"/>
</dbReference>
<evidence type="ECO:0000313" key="4">
    <source>
        <dbReference type="Proteomes" id="UP000446658"/>
    </source>
</evidence>
<dbReference type="SUPFAM" id="SSF51556">
    <property type="entry name" value="Metallo-dependent hydrolases"/>
    <property type="match status" value="1"/>
</dbReference>
<dbReference type="AlphaFoldDB" id="A0A844GBQ8"/>
<dbReference type="Proteomes" id="UP000446658">
    <property type="component" value="Unassembled WGS sequence"/>
</dbReference>
<organism evidence="3 4">
    <name type="scientific">Paludibacterium denitrificans</name>
    <dbReference type="NCBI Taxonomy" id="2675226"/>
    <lineage>
        <taxon>Bacteria</taxon>
        <taxon>Pseudomonadati</taxon>
        <taxon>Pseudomonadota</taxon>
        <taxon>Betaproteobacteria</taxon>
        <taxon>Neisseriales</taxon>
        <taxon>Chromobacteriaceae</taxon>
        <taxon>Paludibacterium</taxon>
    </lineage>
</organism>
<protein>
    <submittedName>
        <fullName evidence="3">Amidohydrolase family protein</fullName>
    </submittedName>
</protein>
<reference evidence="3 4" key="1">
    <citation type="submission" date="2019-11" db="EMBL/GenBank/DDBJ databases">
        <title>Draft genome sequence of Paludibacterium sp. dN18-1.</title>
        <authorList>
            <person name="Im W.-T."/>
        </authorList>
    </citation>
    <scope>NUCLEOTIDE SEQUENCE [LARGE SCALE GENOMIC DNA]</scope>
    <source>
        <strain evidence="4">dN 18-1</strain>
    </source>
</reference>
<dbReference type="InterPro" id="IPR006680">
    <property type="entry name" value="Amidohydro-rel"/>
</dbReference>
<dbReference type="Pfam" id="PF04909">
    <property type="entry name" value="Amidohydro_2"/>
    <property type="match status" value="1"/>
</dbReference>
<keyword evidence="3" id="KW-0378">Hydrolase</keyword>
<name>A0A844GBQ8_9NEIS</name>
<gene>
    <name evidence="3" type="ORF">GKE73_15570</name>
</gene>
<dbReference type="EMBL" id="WLYX01000001">
    <property type="protein sequence ID" value="MTD33893.1"/>
    <property type="molecule type" value="Genomic_DNA"/>
</dbReference>
<dbReference type="InterPro" id="IPR032466">
    <property type="entry name" value="Metal_Hydrolase"/>
</dbReference>
<evidence type="ECO:0000259" key="2">
    <source>
        <dbReference type="Pfam" id="PF04909"/>
    </source>
</evidence>
<dbReference type="Gene3D" id="3.20.20.140">
    <property type="entry name" value="Metal-dependent hydrolases"/>
    <property type="match status" value="1"/>
</dbReference>
<evidence type="ECO:0000313" key="3">
    <source>
        <dbReference type="EMBL" id="MTD33893.1"/>
    </source>
</evidence>
<comment type="caution">
    <text evidence="3">The sequence shown here is derived from an EMBL/GenBank/DDBJ whole genome shotgun (WGS) entry which is preliminary data.</text>
</comment>
<dbReference type="PANTHER" id="PTHR21240:SF19">
    <property type="entry name" value="CATALYTIC_ HYDROLASE"/>
    <property type="match status" value="1"/>
</dbReference>
<dbReference type="InterPro" id="IPR032465">
    <property type="entry name" value="ACMSD"/>
</dbReference>
<sequence>MTKIIDMRCRPAFLHDFFGATPGTPAYDAARWLNRRVGALHDEHFTRSLTQEGFVAEVREAGLSRAVVVGRQTPAQHLPNERIHGIVHGHEELIGIGAVDPASQGAAAVDEAERAIRKLGLAGINLESGFGEPARHADDPVYYPVYELCAQLGVPVFLMSGPTTPDPRFNDPSPIAKVARDFPQLPIVCYHGFWPNVDQIVGIAFRYENVHVVPDMYLFVPGSKLYVEAVNGFMSDQFLFGSSYPFRPIKQSIDDFLNLGFKDSVLERVLYGNAQRLFRLAE</sequence>
<evidence type="ECO:0000256" key="1">
    <source>
        <dbReference type="ARBA" id="ARBA00023239"/>
    </source>
</evidence>
<dbReference type="PANTHER" id="PTHR21240">
    <property type="entry name" value="2-AMINO-3-CARBOXYLMUCONATE-6-SEMIALDEHYDE DECARBOXYLASE"/>
    <property type="match status" value="1"/>
</dbReference>